<evidence type="ECO:0000259" key="1">
    <source>
        <dbReference type="Pfam" id="PF17389"/>
    </source>
</evidence>
<dbReference type="SUPFAM" id="SSF48208">
    <property type="entry name" value="Six-hairpin glycosidases"/>
    <property type="match status" value="1"/>
</dbReference>
<dbReference type="InterPro" id="IPR008928">
    <property type="entry name" value="6-hairpin_glycosidase_sf"/>
</dbReference>
<name>A0ABW2FI50_9BACL</name>
<keyword evidence="3" id="KW-1185">Reference proteome</keyword>
<dbReference type="InterPro" id="IPR035396">
    <property type="entry name" value="Bac_rhamnosid6H"/>
</dbReference>
<comment type="caution">
    <text evidence="2">The sequence shown here is derived from an EMBL/GenBank/DDBJ whole genome shotgun (WGS) entry which is preliminary data.</text>
</comment>
<accession>A0ABW2FI50</accession>
<feature type="domain" description="Alpha-L-rhamnosidase six-hairpin glycosidase" evidence="1">
    <location>
        <begin position="339"/>
        <end position="495"/>
    </location>
</feature>
<dbReference type="Proteomes" id="UP001596378">
    <property type="component" value="Unassembled WGS sequence"/>
</dbReference>
<dbReference type="Pfam" id="PF17389">
    <property type="entry name" value="Bac_rhamnosid6H"/>
    <property type="match status" value="1"/>
</dbReference>
<dbReference type="Gene3D" id="1.50.10.10">
    <property type="match status" value="1"/>
</dbReference>
<dbReference type="InterPro" id="IPR012341">
    <property type="entry name" value="6hp_glycosidase-like_sf"/>
</dbReference>
<dbReference type="EMBL" id="JBHTAI010000011">
    <property type="protein sequence ID" value="MFC7150580.1"/>
    <property type="molecule type" value="Genomic_DNA"/>
</dbReference>
<reference evidence="3" key="1">
    <citation type="journal article" date="2019" name="Int. J. Syst. Evol. Microbiol.">
        <title>The Global Catalogue of Microorganisms (GCM) 10K type strain sequencing project: providing services to taxonomists for standard genome sequencing and annotation.</title>
        <authorList>
            <consortium name="The Broad Institute Genomics Platform"/>
            <consortium name="The Broad Institute Genome Sequencing Center for Infectious Disease"/>
            <person name="Wu L."/>
            <person name="Ma J."/>
        </authorList>
    </citation>
    <scope>NUCLEOTIDE SEQUENCE [LARGE SCALE GENOMIC DNA]</scope>
    <source>
        <strain evidence="3">KCTC 12907</strain>
    </source>
</reference>
<gene>
    <name evidence="2" type="ORF">ACFQMJ_18770</name>
</gene>
<sequence>MKLASYRESKQHQLTDLYVAAGDRTYVIGTQNGLFPDLGGHVPGEMGGVWNHPIKLMDGYWLRVSDGSAAQWLEQADEFTNYPFYNEHRYKQLQDLQVEVVRRQFCPDGLEGVVVSYTIHDTRRAGDRTLSLDFLGRTDLSPVWLSERVNRFDGEDHGVVDPKEGVFIGKDQDNPWFVVFGADRPFREGVVDRALFGPETTAGAGVSGQLTYEHVALPDGGSVDIHFFIAGSCHSEEAARTTFVRLRSDHLRLFAEKRQRYEEMLEQTAISIPDKQLEKVFNWVKFNTDWLIRDVPEIGRGLGAGLPEYPWWFGCDNSYSLLGALPLGQFELARQTLDLLRNISERQNDKGIIIHELSTCGATYHMFDRSNTQETPHFIKCAWETFLWTGNLVFLRQVYPAFRQGIRWLLEEKDPDGDLLPEGYGIMETEGLNLELIDSAVYTCEALRVTSLAARLLDEPELADHYGKLAEKLKTVINEQLWLEDEGVYGDVVGTPAVILTKMDDYIADIRSKAGEQAARDMIGLKEQMQQAAPDEQRAWLFKNWVINTPMETGIAPRKQAYRALERMESAEFTGPWGTYLTGPYRKAMMTISTGVSAVAECRYDRMDEALRYVKLIASTFGQVVPGSISEMSPDYGCFVQAWTVYGMVSPLVGFMFGIQPAAYWKEIALRPRLPQDWEEASVERVAVGEGEHRNSLNFFITRNSQEAVYRFSLDQPGWTVKLNVPCPAGATIWLDGEEIGAERAEDEANLAITASRTHEVRIVRT</sequence>
<protein>
    <submittedName>
        <fullName evidence="2">Amylo-alpha-1,6-glucosidase</fullName>
    </submittedName>
</protein>
<evidence type="ECO:0000313" key="2">
    <source>
        <dbReference type="EMBL" id="MFC7150580.1"/>
    </source>
</evidence>
<evidence type="ECO:0000313" key="3">
    <source>
        <dbReference type="Proteomes" id="UP001596378"/>
    </source>
</evidence>
<dbReference type="RefSeq" id="WP_378052968.1">
    <property type="nucleotide sequence ID" value="NZ_JBHMDN010000069.1"/>
</dbReference>
<organism evidence="2 3">
    <name type="scientific">Cohnella cellulosilytica</name>
    <dbReference type="NCBI Taxonomy" id="986710"/>
    <lineage>
        <taxon>Bacteria</taxon>
        <taxon>Bacillati</taxon>
        <taxon>Bacillota</taxon>
        <taxon>Bacilli</taxon>
        <taxon>Bacillales</taxon>
        <taxon>Paenibacillaceae</taxon>
        <taxon>Cohnella</taxon>
    </lineage>
</organism>
<proteinExistence type="predicted"/>